<organism evidence="1">
    <name type="scientific">Anguilla anguilla</name>
    <name type="common">European freshwater eel</name>
    <name type="synonym">Muraena anguilla</name>
    <dbReference type="NCBI Taxonomy" id="7936"/>
    <lineage>
        <taxon>Eukaryota</taxon>
        <taxon>Metazoa</taxon>
        <taxon>Chordata</taxon>
        <taxon>Craniata</taxon>
        <taxon>Vertebrata</taxon>
        <taxon>Euteleostomi</taxon>
        <taxon>Actinopterygii</taxon>
        <taxon>Neopterygii</taxon>
        <taxon>Teleostei</taxon>
        <taxon>Anguilliformes</taxon>
        <taxon>Anguillidae</taxon>
        <taxon>Anguilla</taxon>
    </lineage>
</organism>
<dbReference type="AlphaFoldDB" id="A0A0E9RBQ6"/>
<reference evidence="1" key="2">
    <citation type="journal article" date="2015" name="Fish Shellfish Immunol.">
        <title>Early steps in the European eel (Anguilla anguilla)-Vibrio vulnificus interaction in the gills: Role of the RtxA13 toxin.</title>
        <authorList>
            <person name="Callol A."/>
            <person name="Pajuelo D."/>
            <person name="Ebbesson L."/>
            <person name="Teles M."/>
            <person name="MacKenzie S."/>
            <person name="Amaro C."/>
        </authorList>
    </citation>
    <scope>NUCLEOTIDE SEQUENCE</scope>
</reference>
<accession>A0A0E9RBQ6</accession>
<sequence>MSDTLDVHILRPIFLATVLRHALLSNALPSVLFSDVWLVSF</sequence>
<proteinExistence type="predicted"/>
<reference evidence="1" key="1">
    <citation type="submission" date="2014-11" db="EMBL/GenBank/DDBJ databases">
        <authorList>
            <person name="Amaro Gonzalez C."/>
        </authorList>
    </citation>
    <scope>NUCLEOTIDE SEQUENCE</scope>
</reference>
<evidence type="ECO:0000313" key="1">
    <source>
        <dbReference type="EMBL" id="JAH25753.1"/>
    </source>
</evidence>
<name>A0A0E9RBQ6_ANGAN</name>
<dbReference type="EMBL" id="GBXM01082824">
    <property type="protein sequence ID" value="JAH25753.1"/>
    <property type="molecule type" value="Transcribed_RNA"/>
</dbReference>
<protein>
    <submittedName>
        <fullName evidence="1">Uncharacterized protein</fullName>
    </submittedName>
</protein>